<keyword evidence="8" id="KW-0472">Membrane</keyword>
<feature type="transmembrane region" description="Helical" evidence="8">
    <location>
        <begin position="201"/>
        <end position="219"/>
    </location>
</feature>
<evidence type="ECO:0000256" key="1">
    <source>
        <dbReference type="ARBA" id="ARBA00004477"/>
    </source>
</evidence>
<reference evidence="9" key="1">
    <citation type="submission" date="2024-02" db="EMBL/GenBank/DDBJ databases">
        <authorList>
            <consortium name="ELIXIR-Norway"/>
            <consortium name="Elixir Norway"/>
        </authorList>
    </citation>
    <scope>NUCLEOTIDE SEQUENCE</scope>
</reference>
<evidence type="ECO:0000256" key="6">
    <source>
        <dbReference type="ARBA" id="ARBA00023315"/>
    </source>
</evidence>
<dbReference type="EC" id="2.3.1.20" evidence="3"/>
<evidence type="ECO:0000256" key="7">
    <source>
        <dbReference type="SAM" id="MobiDB-lite"/>
    </source>
</evidence>
<name>A0ABP0U2F2_9BRYO</name>
<evidence type="ECO:0000256" key="2">
    <source>
        <dbReference type="ARBA" id="ARBA00005189"/>
    </source>
</evidence>
<feature type="transmembrane region" description="Helical" evidence="8">
    <location>
        <begin position="231"/>
        <end position="252"/>
    </location>
</feature>
<feature type="transmembrane region" description="Helical" evidence="8">
    <location>
        <begin position="290"/>
        <end position="309"/>
    </location>
</feature>
<dbReference type="Proteomes" id="UP001497512">
    <property type="component" value="Chromosome 18"/>
</dbReference>
<accession>A0ABP0U2F2</accession>
<sequence length="317" mass="34781">MGKEKFLANVRPVVADVQEEEQSRFTGRTIKSKKHLRGPIVREEASPERALPQLEDLSIILAKGSDVNATSSVVSQVVQAQTDAVIGGGEGESNSTQVFEIISAEDLDSTSEEVESTINSSRKSGLRRRSRKLATMMSVDENSSLFSAAACESDEVQKLSEPKATAHNRMKHTQPASTTSHFQIRKSLISSDAIFNQSHSGLFNLCLVILIAINSRLIIENLMKYGLLIQAGFWFSSRLTLPVFPISTLLVEKLKLYTPISEKFVATLYLIITTAGILYLGYVIHRVQSAVLSGLILILIAVTGWMKLVSYAHTADV</sequence>
<protein>
    <recommendedName>
        <fullName evidence="3">diacylglycerol O-acyltransferase</fullName>
        <ecNumber evidence="3">2.3.1.20</ecNumber>
    </recommendedName>
</protein>
<keyword evidence="8" id="KW-1133">Transmembrane helix</keyword>
<dbReference type="PANTHER" id="PTHR10408:SF7">
    <property type="entry name" value="DIACYLGLYCEROL O-ACYLTRANSFERASE 1"/>
    <property type="match status" value="1"/>
</dbReference>
<evidence type="ECO:0000256" key="5">
    <source>
        <dbReference type="ARBA" id="ARBA00022824"/>
    </source>
</evidence>
<gene>
    <name evidence="9" type="ORF">CSSPTR1EN2_LOCUS10625</name>
</gene>
<keyword evidence="10" id="KW-1185">Reference proteome</keyword>
<evidence type="ECO:0000256" key="3">
    <source>
        <dbReference type="ARBA" id="ARBA00013244"/>
    </source>
</evidence>
<proteinExistence type="predicted"/>
<feature type="transmembrane region" description="Helical" evidence="8">
    <location>
        <begin position="264"/>
        <end position="284"/>
    </location>
</feature>
<dbReference type="PANTHER" id="PTHR10408">
    <property type="entry name" value="STEROL O-ACYLTRANSFERASE"/>
    <property type="match status" value="1"/>
</dbReference>
<keyword evidence="5" id="KW-0256">Endoplasmic reticulum</keyword>
<keyword evidence="8" id="KW-0812">Transmembrane</keyword>
<evidence type="ECO:0000256" key="4">
    <source>
        <dbReference type="ARBA" id="ARBA00022679"/>
    </source>
</evidence>
<feature type="region of interest" description="Disordered" evidence="7">
    <location>
        <begin position="26"/>
        <end position="45"/>
    </location>
</feature>
<evidence type="ECO:0000313" key="9">
    <source>
        <dbReference type="EMBL" id="CAK9211370.1"/>
    </source>
</evidence>
<dbReference type="InterPro" id="IPR014371">
    <property type="entry name" value="Oat_ACAT_DAG_ARE"/>
</dbReference>
<comment type="subcellular location">
    <subcellularLocation>
        <location evidence="1">Endoplasmic reticulum membrane</location>
        <topology evidence="1">Multi-pass membrane protein</topology>
    </subcellularLocation>
</comment>
<evidence type="ECO:0000256" key="8">
    <source>
        <dbReference type="SAM" id="Phobius"/>
    </source>
</evidence>
<comment type="pathway">
    <text evidence="2">Lipid metabolism.</text>
</comment>
<evidence type="ECO:0000313" key="10">
    <source>
        <dbReference type="Proteomes" id="UP001497512"/>
    </source>
</evidence>
<keyword evidence="6" id="KW-0012">Acyltransferase</keyword>
<keyword evidence="4" id="KW-0808">Transferase</keyword>
<organism evidence="9 10">
    <name type="scientific">Sphagnum troendelagicum</name>
    <dbReference type="NCBI Taxonomy" id="128251"/>
    <lineage>
        <taxon>Eukaryota</taxon>
        <taxon>Viridiplantae</taxon>
        <taxon>Streptophyta</taxon>
        <taxon>Embryophyta</taxon>
        <taxon>Bryophyta</taxon>
        <taxon>Sphagnophytina</taxon>
        <taxon>Sphagnopsida</taxon>
        <taxon>Sphagnales</taxon>
        <taxon>Sphagnaceae</taxon>
        <taxon>Sphagnum</taxon>
    </lineage>
</organism>
<dbReference type="EMBL" id="OZ019910">
    <property type="protein sequence ID" value="CAK9211370.1"/>
    <property type="molecule type" value="Genomic_DNA"/>
</dbReference>